<dbReference type="OrthoDB" id="22297at10239"/>
<evidence type="ECO:0000313" key="4">
    <source>
        <dbReference type="Proteomes" id="UP000202635"/>
    </source>
</evidence>
<evidence type="ECO:0000313" key="5">
    <source>
        <dbReference type="Proteomes" id="UP000232958"/>
    </source>
</evidence>
<name>Q6QXQ1_GVAS</name>
<evidence type="ECO:0000313" key="2">
    <source>
        <dbReference type="EMBL" id="AHN92121.1"/>
    </source>
</evidence>
<organism evidence="1 4">
    <name type="scientific">Agrotis segetum granulosis virus</name>
    <name type="common">AsGV</name>
    <name type="synonym">Agrotis segetum granulovirus</name>
    <dbReference type="NCBI Taxonomy" id="10464"/>
    <lineage>
        <taxon>Viruses</taxon>
        <taxon>Viruses incertae sedis</taxon>
        <taxon>Naldaviricetes</taxon>
        <taxon>Lefavirales</taxon>
        <taxon>Baculoviridae</taxon>
        <taxon>Betabaculovirus</taxon>
        <taxon>Betabaculovirus agsegetum</taxon>
    </lineage>
</organism>
<proteinExistence type="predicted"/>
<dbReference type="EMBL" id="KC994902">
    <property type="protein sequence ID" value="AHN92121.1"/>
    <property type="molecule type" value="Genomic_DNA"/>
</dbReference>
<reference evidence="2" key="2">
    <citation type="journal article" date="2014" name="Arch. Virol.">
        <title>Complete genome sequence of Agrotis segetum granulovirus Shanghai strain.</title>
        <authorList>
            <person name="Zhang X."/>
            <person name="Liang Z."/>
            <person name="Yin X."/>
            <person name="Wang J."/>
            <person name="Shao X."/>
        </authorList>
    </citation>
    <scope>NUCLEOTIDE SEQUENCE</scope>
    <source>
        <strain evidence="2">L1</strain>
    </source>
</reference>
<dbReference type="EMBL" id="KR584663">
    <property type="protein sequence ID" value="AKN63356.1"/>
    <property type="molecule type" value="Genomic_DNA"/>
</dbReference>
<accession>Q6QXQ1</accession>
<dbReference type="Proteomes" id="UP000202635">
    <property type="component" value="Genome"/>
</dbReference>
<organismHost>
    <name type="scientific">Agrotis segetum</name>
    <name type="common">Turnip moth</name>
    <dbReference type="NCBI Taxonomy" id="47767"/>
</organismHost>
<dbReference type="Proteomes" id="UP000232958">
    <property type="component" value="Segment"/>
</dbReference>
<reference evidence="3 5" key="3">
    <citation type="submission" date="2015-05" db="EMBL/GenBank/DDBJ databases">
        <title>Complete Sequence of an Agrotis segetum granulovirus isolate from Europe.</title>
        <authorList>
            <person name="Gueli Alletti G."/>
            <person name="Wennmann J.T."/>
            <person name="Jehle J.A."/>
        </authorList>
    </citation>
    <scope>NUCLEOTIDE SEQUENCE [LARGE SCALE GENOMIC DNA]</scope>
    <source>
        <strain evidence="3 5">DA</strain>
    </source>
</reference>
<reference evidence="1 4" key="1">
    <citation type="submission" date="2004-09" db="EMBL/GenBank/DDBJ databases">
        <authorList>
            <person name="Ai X.L."/>
            <person name="Wang Z.F."/>
            <person name="Wang B."/>
            <person name="Zhang W."/>
            <person name="Li F."/>
            <person name="Fu J.H."/>
            <person name="Cui C.S."/>
            <person name="Shi Y.H."/>
            <person name="He M."/>
        </authorList>
    </citation>
    <scope>NUCLEOTIDE SEQUENCE [LARGE SCALE GENOMIC DNA]</scope>
</reference>
<gene>
    <name evidence="1" type="primary">ORF68</name>
    <name evidence="2" type="ORF">AsGV082</name>
    <name evidence="1" type="ORF">AsGVgp068</name>
</gene>
<evidence type="ECO:0000313" key="1">
    <source>
        <dbReference type="EMBL" id="AAS82670.1"/>
    </source>
</evidence>
<dbReference type="EMBL" id="AY522332">
    <property type="protein sequence ID" value="AAS82670.1"/>
    <property type="molecule type" value="Genomic_DNA"/>
</dbReference>
<protein>
    <submittedName>
        <fullName evidence="2">Lef-6</fullName>
    </submittedName>
    <submittedName>
        <fullName evidence="1">ORF68</fullName>
    </submittedName>
</protein>
<evidence type="ECO:0000313" key="3">
    <source>
        <dbReference type="EMBL" id="AKN63356.1"/>
    </source>
</evidence>
<keyword evidence="5" id="KW-1185">Reference proteome</keyword>
<sequence length="82" mass="9933">MQHNVKLYTGHNYIFPLWLTKQLILYMGGEKYVNMINWTRSTRYYLILKKACYSNIISSLRFFYPDGCVFRVFTENEINTNF</sequence>